<dbReference type="InterPro" id="IPR011606">
    <property type="entry name" value="Brnchd-chn_aa_trnsp_permease"/>
</dbReference>
<keyword evidence="5 8" id="KW-0812">Transmembrane</keyword>
<evidence type="ECO:0000256" key="7">
    <source>
        <dbReference type="ARBA" id="ARBA00023136"/>
    </source>
</evidence>
<comment type="subcellular location">
    <subcellularLocation>
        <location evidence="1">Cell membrane</location>
        <topology evidence="1">Multi-pass membrane protein</topology>
    </subcellularLocation>
</comment>
<keyword evidence="3" id="KW-0813">Transport</keyword>
<name>A0A975P8M1_9RHOB</name>
<reference evidence="9" key="1">
    <citation type="submission" date="2021-06" db="EMBL/GenBank/DDBJ databases">
        <title>Direct submission.</title>
        <authorList>
            <person name="Lee C.-S."/>
            <person name="Jin L."/>
        </authorList>
    </citation>
    <scope>NUCLEOTIDE SEQUENCE</scope>
    <source>
        <strain evidence="9">Con5</strain>
    </source>
</reference>
<evidence type="ECO:0000256" key="5">
    <source>
        <dbReference type="ARBA" id="ARBA00022692"/>
    </source>
</evidence>
<dbReference type="Proteomes" id="UP000679352">
    <property type="component" value="Chromosome"/>
</dbReference>
<feature type="transmembrane region" description="Helical" evidence="8">
    <location>
        <begin position="133"/>
        <end position="153"/>
    </location>
</feature>
<comment type="similarity">
    <text evidence="2">Belongs to the AzlC family.</text>
</comment>
<organism evidence="9 10">
    <name type="scientific">Gemmobacter fulvus</name>
    <dbReference type="NCBI Taxonomy" id="2840474"/>
    <lineage>
        <taxon>Bacteria</taxon>
        <taxon>Pseudomonadati</taxon>
        <taxon>Pseudomonadota</taxon>
        <taxon>Alphaproteobacteria</taxon>
        <taxon>Rhodobacterales</taxon>
        <taxon>Paracoccaceae</taxon>
        <taxon>Gemmobacter</taxon>
    </lineage>
</organism>
<dbReference type="PANTHER" id="PTHR34979:SF1">
    <property type="entry name" value="INNER MEMBRANE PROTEIN YGAZ"/>
    <property type="match status" value="1"/>
</dbReference>
<evidence type="ECO:0000256" key="6">
    <source>
        <dbReference type="ARBA" id="ARBA00022989"/>
    </source>
</evidence>
<accession>A0A975P8M1</accession>
<keyword evidence="4" id="KW-1003">Cell membrane</keyword>
<evidence type="ECO:0000256" key="4">
    <source>
        <dbReference type="ARBA" id="ARBA00022475"/>
    </source>
</evidence>
<dbReference type="GO" id="GO:0005886">
    <property type="term" value="C:plasma membrane"/>
    <property type="evidence" value="ECO:0007669"/>
    <property type="project" value="UniProtKB-SubCell"/>
</dbReference>
<protein>
    <submittedName>
        <fullName evidence="9">AzlC family ABC transporter permease</fullName>
    </submittedName>
</protein>
<keyword evidence="7 8" id="KW-0472">Membrane</keyword>
<evidence type="ECO:0000256" key="3">
    <source>
        <dbReference type="ARBA" id="ARBA00022448"/>
    </source>
</evidence>
<keyword evidence="10" id="KW-1185">Reference proteome</keyword>
<gene>
    <name evidence="9" type="ORF">KM031_06605</name>
</gene>
<feature type="transmembrane region" description="Helical" evidence="8">
    <location>
        <begin position="44"/>
        <end position="62"/>
    </location>
</feature>
<dbReference type="RefSeq" id="WP_215503736.1">
    <property type="nucleotide sequence ID" value="NZ_CP076361.1"/>
</dbReference>
<dbReference type="KEGG" id="gfu:KM031_06605"/>
<evidence type="ECO:0000313" key="9">
    <source>
        <dbReference type="EMBL" id="QWK91545.1"/>
    </source>
</evidence>
<sequence length="232" mass="24347">MSLTRAAFLRGNLASLPFAIVILPFGALFGVVATNAGMSVAETMAFSVIVIAGAAQFAAVQLMQDGAPLLIVILTATAVNLRMAMYSAALTPHLGASKLWQRALISYFLVDQSYVAAAAEFERNPQQSLPEKLAFFFGAVVPVCPLWYVATWAGATFGRAIPPEYALDFAVPIAFLAMIAPMLRTSAHMAAAAVSVGVTLALWWMPYSSGLLVAAAAAMATGALVETLTEKA</sequence>
<feature type="transmembrane region" description="Helical" evidence="8">
    <location>
        <begin position="12"/>
        <end position="32"/>
    </location>
</feature>
<feature type="transmembrane region" description="Helical" evidence="8">
    <location>
        <begin position="211"/>
        <end position="229"/>
    </location>
</feature>
<evidence type="ECO:0000256" key="2">
    <source>
        <dbReference type="ARBA" id="ARBA00010735"/>
    </source>
</evidence>
<evidence type="ECO:0000313" key="10">
    <source>
        <dbReference type="Proteomes" id="UP000679352"/>
    </source>
</evidence>
<dbReference type="EMBL" id="CP076361">
    <property type="protein sequence ID" value="QWK91545.1"/>
    <property type="molecule type" value="Genomic_DNA"/>
</dbReference>
<dbReference type="Pfam" id="PF03591">
    <property type="entry name" value="AzlC"/>
    <property type="match status" value="1"/>
</dbReference>
<dbReference type="AlphaFoldDB" id="A0A975P8M1"/>
<dbReference type="PANTHER" id="PTHR34979">
    <property type="entry name" value="INNER MEMBRANE PROTEIN YGAZ"/>
    <property type="match status" value="1"/>
</dbReference>
<feature type="transmembrane region" description="Helical" evidence="8">
    <location>
        <begin position="165"/>
        <end position="182"/>
    </location>
</feature>
<feature type="transmembrane region" description="Helical" evidence="8">
    <location>
        <begin position="100"/>
        <end position="121"/>
    </location>
</feature>
<evidence type="ECO:0000256" key="1">
    <source>
        <dbReference type="ARBA" id="ARBA00004651"/>
    </source>
</evidence>
<evidence type="ECO:0000256" key="8">
    <source>
        <dbReference type="SAM" id="Phobius"/>
    </source>
</evidence>
<proteinExistence type="inferred from homology"/>
<feature type="transmembrane region" description="Helical" evidence="8">
    <location>
        <begin position="69"/>
        <end position="88"/>
    </location>
</feature>
<dbReference type="GO" id="GO:1903785">
    <property type="term" value="P:L-valine transmembrane transport"/>
    <property type="evidence" value="ECO:0007669"/>
    <property type="project" value="TreeGrafter"/>
</dbReference>
<keyword evidence="6 8" id="KW-1133">Transmembrane helix</keyword>